<dbReference type="InterPro" id="IPR036388">
    <property type="entry name" value="WH-like_DNA-bd_sf"/>
</dbReference>
<dbReference type="PANTHER" id="PTHR30363:SF44">
    <property type="entry name" value="AGA OPERON TRANSCRIPTIONAL REPRESSOR-RELATED"/>
    <property type="match status" value="1"/>
</dbReference>
<organism evidence="6 7">
    <name type="scientific">Halobellus limi</name>
    <dbReference type="NCBI Taxonomy" id="699433"/>
    <lineage>
        <taxon>Archaea</taxon>
        <taxon>Methanobacteriati</taxon>
        <taxon>Methanobacteriota</taxon>
        <taxon>Stenosarchaea group</taxon>
        <taxon>Halobacteria</taxon>
        <taxon>Halobacteriales</taxon>
        <taxon>Haloferacaceae</taxon>
        <taxon>Halobellus</taxon>
    </lineage>
</organism>
<name>A0A1H5ULK0_9EURY</name>
<accession>A0A1H5ULK0</accession>
<dbReference type="PROSITE" id="PS51000">
    <property type="entry name" value="HTH_DEOR_2"/>
    <property type="match status" value="1"/>
</dbReference>
<dbReference type="SMART" id="SM00420">
    <property type="entry name" value="HTH_DEOR"/>
    <property type="match status" value="1"/>
</dbReference>
<dbReference type="Gene3D" id="1.10.10.10">
    <property type="entry name" value="Winged helix-like DNA-binding domain superfamily/Winged helix DNA-binding domain"/>
    <property type="match status" value="1"/>
</dbReference>
<dbReference type="InterPro" id="IPR037171">
    <property type="entry name" value="NagB/RpiA_transferase-like"/>
</dbReference>
<reference evidence="6 7" key="1">
    <citation type="submission" date="2016-10" db="EMBL/GenBank/DDBJ databases">
        <authorList>
            <person name="de Groot N.N."/>
        </authorList>
    </citation>
    <scope>NUCLEOTIDE SEQUENCE [LARGE SCALE GENOMIC DNA]</scope>
    <source>
        <strain evidence="6 7">CGMCC 1.10331</strain>
    </source>
</reference>
<dbReference type="Proteomes" id="UP000236740">
    <property type="component" value="Unassembled WGS sequence"/>
</dbReference>
<dbReference type="GO" id="GO:0003677">
    <property type="term" value="F:DNA binding"/>
    <property type="evidence" value="ECO:0007669"/>
    <property type="project" value="UniProtKB-KW"/>
</dbReference>
<dbReference type="SMART" id="SM01134">
    <property type="entry name" value="DeoRC"/>
    <property type="match status" value="1"/>
</dbReference>
<dbReference type="PANTHER" id="PTHR30363">
    <property type="entry name" value="HTH-TYPE TRANSCRIPTIONAL REGULATOR SRLR-RELATED"/>
    <property type="match status" value="1"/>
</dbReference>
<dbReference type="InterPro" id="IPR053563">
    <property type="entry name" value="Glycerol_resp_trans_regulator"/>
</dbReference>
<dbReference type="KEGG" id="hlm:DV707_04530"/>
<evidence type="ECO:0000313" key="7">
    <source>
        <dbReference type="Proteomes" id="UP000236740"/>
    </source>
</evidence>
<dbReference type="PROSITE" id="PS00894">
    <property type="entry name" value="HTH_DEOR_1"/>
    <property type="match status" value="1"/>
</dbReference>
<evidence type="ECO:0000313" key="5">
    <source>
        <dbReference type="EMBL" id="QCC46994.1"/>
    </source>
</evidence>
<gene>
    <name evidence="5" type="ORF">DV707_04530</name>
    <name evidence="6" type="ORF">SAMN04488133_0645</name>
</gene>
<evidence type="ECO:0000256" key="2">
    <source>
        <dbReference type="ARBA" id="ARBA00023125"/>
    </source>
</evidence>
<dbReference type="InterPro" id="IPR018356">
    <property type="entry name" value="Tscrpt_reg_HTH_DeoR_CS"/>
</dbReference>
<dbReference type="AlphaFoldDB" id="A0A1H5ULK0"/>
<protein>
    <submittedName>
        <fullName evidence="5">DeoR/GlpR transcriptional regulator</fullName>
    </submittedName>
    <submittedName>
        <fullName evidence="6">Transcriptional regulator, DeoR family</fullName>
    </submittedName>
</protein>
<dbReference type="InterPro" id="IPR050313">
    <property type="entry name" value="Carb_Metab_HTH_regulators"/>
</dbReference>
<sequence length="259" mass="28173">MLPAERKRRIVELVTAADGRSVEALADELGYSKATIRRDLQELESQGLIERSHGGAVPVTSVGHEQAYGQKEVQNLEAKRAIAERAVEEITEGQVVFFDAGTTTMQVAQNAPKDGSMLAVTNSPRLAVELGKEDNDVKLTGGTLRQRTRSLVGPTAESFLERTNFDLLFLGANAVDVETGLTTPNEEEARVKELMVQRASRVVLVADATKIGERSFVTFADLSDVDLFVTAGEIDDETRERFEAEDVTVVVTTPEAPTP</sequence>
<keyword evidence="1" id="KW-0805">Transcription regulation</keyword>
<dbReference type="PRINTS" id="PR00037">
    <property type="entry name" value="HTHLACR"/>
</dbReference>
<evidence type="ECO:0000256" key="3">
    <source>
        <dbReference type="ARBA" id="ARBA00023163"/>
    </source>
</evidence>
<dbReference type="SUPFAM" id="SSF100950">
    <property type="entry name" value="NagB/RpiA/CoA transferase-like"/>
    <property type="match status" value="1"/>
</dbReference>
<keyword evidence="7" id="KW-1185">Reference proteome</keyword>
<reference evidence="5 8" key="2">
    <citation type="journal article" date="2019" name="Nat. Commun.">
        <title>A new type of DNA phosphorothioation-based antiviral system in archaea.</title>
        <authorList>
            <person name="Xiong L."/>
            <person name="Liu S."/>
            <person name="Chen S."/>
            <person name="Xiao Y."/>
            <person name="Zhu B."/>
            <person name="Gao Y."/>
            <person name="Zhang Y."/>
            <person name="Chen B."/>
            <person name="Luo J."/>
            <person name="Deng Z."/>
            <person name="Chen X."/>
            <person name="Wang L."/>
            <person name="Chen S."/>
        </authorList>
    </citation>
    <scope>NUCLEOTIDE SEQUENCE [LARGE SCALE GENOMIC DNA]</scope>
    <source>
        <strain evidence="5 8">CGMCC 1.10331</strain>
    </source>
</reference>
<feature type="domain" description="HTH deoR-type" evidence="4">
    <location>
        <begin position="3"/>
        <end position="58"/>
    </location>
</feature>
<dbReference type="SUPFAM" id="SSF46785">
    <property type="entry name" value="Winged helix' DNA-binding domain"/>
    <property type="match status" value="1"/>
</dbReference>
<dbReference type="OrthoDB" id="174736at2157"/>
<keyword evidence="3" id="KW-0804">Transcription</keyword>
<dbReference type="EMBL" id="FNVN01000001">
    <property type="protein sequence ID" value="SEF75932.1"/>
    <property type="molecule type" value="Genomic_DNA"/>
</dbReference>
<keyword evidence="2" id="KW-0238">DNA-binding</keyword>
<dbReference type="RefSeq" id="WP_103990405.1">
    <property type="nucleotide sequence ID" value="NZ_CP031311.1"/>
</dbReference>
<dbReference type="InterPro" id="IPR001034">
    <property type="entry name" value="DeoR_HTH"/>
</dbReference>
<dbReference type="InterPro" id="IPR036390">
    <property type="entry name" value="WH_DNA-bd_sf"/>
</dbReference>
<dbReference type="Pfam" id="PF00455">
    <property type="entry name" value="DeoRC"/>
    <property type="match status" value="1"/>
</dbReference>
<dbReference type="InterPro" id="IPR014036">
    <property type="entry name" value="DeoR-like_C"/>
</dbReference>
<dbReference type="GeneID" id="39857328"/>
<evidence type="ECO:0000313" key="8">
    <source>
        <dbReference type="Proteomes" id="UP000296733"/>
    </source>
</evidence>
<dbReference type="Proteomes" id="UP000296733">
    <property type="component" value="Chromosome"/>
</dbReference>
<proteinExistence type="predicted"/>
<dbReference type="GO" id="GO:0003700">
    <property type="term" value="F:DNA-binding transcription factor activity"/>
    <property type="evidence" value="ECO:0007669"/>
    <property type="project" value="InterPro"/>
</dbReference>
<dbReference type="EMBL" id="CP031311">
    <property type="protein sequence ID" value="QCC46994.1"/>
    <property type="molecule type" value="Genomic_DNA"/>
</dbReference>
<dbReference type="Gene3D" id="3.40.50.1360">
    <property type="match status" value="1"/>
</dbReference>
<evidence type="ECO:0000259" key="4">
    <source>
        <dbReference type="PROSITE" id="PS51000"/>
    </source>
</evidence>
<dbReference type="NCBIfam" id="NF041397">
    <property type="entry name" value="TranRegGlpR_Halo"/>
    <property type="match status" value="1"/>
</dbReference>
<evidence type="ECO:0000313" key="6">
    <source>
        <dbReference type="EMBL" id="SEF75932.1"/>
    </source>
</evidence>
<dbReference type="Pfam" id="PF08220">
    <property type="entry name" value="HTH_DeoR"/>
    <property type="match status" value="1"/>
</dbReference>
<evidence type="ECO:0000256" key="1">
    <source>
        <dbReference type="ARBA" id="ARBA00023015"/>
    </source>
</evidence>